<dbReference type="EMBL" id="CYUD01000003">
    <property type="protein sequence ID" value="CUJ90565.1"/>
    <property type="molecule type" value="Genomic_DNA"/>
</dbReference>
<proteinExistence type="predicted"/>
<dbReference type="Proteomes" id="UP000051260">
    <property type="component" value="Unassembled WGS sequence"/>
</dbReference>
<dbReference type="GO" id="GO:0004803">
    <property type="term" value="F:transposase activity"/>
    <property type="evidence" value="ECO:0007669"/>
    <property type="project" value="InterPro"/>
</dbReference>
<dbReference type="Gene3D" id="1.10.10.60">
    <property type="entry name" value="Homeodomain-like"/>
    <property type="match status" value="1"/>
</dbReference>
<dbReference type="RefSeq" id="WP_058280780.1">
    <property type="nucleotide sequence ID" value="NZ_CYUD01000003.1"/>
</dbReference>
<dbReference type="SUPFAM" id="SSF46689">
    <property type="entry name" value="Homeodomain-like"/>
    <property type="match status" value="1"/>
</dbReference>
<sequence>MNKRKKRFWSDEEKREICQQASMAGVSVAQVARRYAVNANLIFKWLKDPRFAPDVIDVAAEPVFLPVEIGSEVSGSVDPVPAGFEPVSAPAVSGRIEIELAGGHKISAEGGFDPDFLARLLKGILH</sequence>
<reference evidence="2" key="1">
    <citation type="submission" date="2015-09" db="EMBL/GenBank/DDBJ databases">
        <authorList>
            <person name="Rodrigo-Torres L."/>
            <person name="Arahal D.R."/>
        </authorList>
    </citation>
    <scope>NUCLEOTIDE SEQUENCE [LARGE SCALE GENOMIC DNA]</scope>
    <source>
        <strain evidence="2">CECT 5091</strain>
    </source>
</reference>
<dbReference type="Pfam" id="PF01527">
    <property type="entry name" value="HTH_Tnp_1"/>
    <property type="match status" value="1"/>
</dbReference>
<name>A0A0P1I575_9RHOB</name>
<dbReference type="InterPro" id="IPR002514">
    <property type="entry name" value="Transposase_8"/>
</dbReference>
<dbReference type="NCBIfam" id="NF047595">
    <property type="entry name" value="IS66_ISRel24_TnpA"/>
    <property type="match status" value="1"/>
</dbReference>
<accession>A0A0P1I575</accession>
<gene>
    <name evidence="1" type="ORF">RUE5091_00999</name>
</gene>
<evidence type="ECO:0000313" key="2">
    <source>
        <dbReference type="Proteomes" id="UP000051260"/>
    </source>
</evidence>
<dbReference type="STRING" id="1715692.RUE5091_00999"/>
<keyword evidence="2" id="KW-1185">Reference proteome</keyword>
<organism evidence="1 2">
    <name type="scientific">Ruegeria denitrificans</name>
    <dbReference type="NCBI Taxonomy" id="1715692"/>
    <lineage>
        <taxon>Bacteria</taxon>
        <taxon>Pseudomonadati</taxon>
        <taxon>Pseudomonadota</taxon>
        <taxon>Alphaproteobacteria</taxon>
        <taxon>Rhodobacterales</taxon>
        <taxon>Roseobacteraceae</taxon>
        <taxon>Ruegeria</taxon>
    </lineage>
</organism>
<evidence type="ECO:0000313" key="1">
    <source>
        <dbReference type="EMBL" id="CUJ90565.1"/>
    </source>
</evidence>
<dbReference type="GO" id="GO:0003677">
    <property type="term" value="F:DNA binding"/>
    <property type="evidence" value="ECO:0007669"/>
    <property type="project" value="InterPro"/>
</dbReference>
<protein>
    <submittedName>
        <fullName evidence="1">Transposase</fullName>
    </submittedName>
</protein>
<dbReference type="InterPro" id="IPR009057">
    <property type="entry name" value="Homeodomain-like_sf"/>
</dbReference>
<dbReference type="AlphaFoldDB" id="A0A0P1I575"/>
<dbReference type="GO" id="GO:0006313">
    <property type="term" value="P:DNA transposition"/>
    <property type="evidence" value="ECO:0007669"/>
    <property type="project" value="InterPro"/>
</dbReference>